<name>A0A194QRA3_PAPMA</name>
<accession>A0A194QRA3</accession>
<feature type="compositionally biased region" description="Basic and acidic residues" evidence="1">
    <location>
        <begin position="79"/>
        <end position="91"/>
    </location>
</feature>
<feature type="region of interest" description="Disordered" evidence="1">
    <location>
        <begin position="119"/>
        <end position="160"/>
    </location>
</feature>
<feature type="compositionally biased region" description="Basic and acidic residues" evidence="1">
    <location>
        <begin position="119"/>
        <end position="148"/>
    </location>
</feature>
<feature type="region of interest" description="Disordered" evidence="1">
    <location>
        <begin position="33"/>
        <end position="52"/>
    </location>
</feature>
<proteinExistence type="predicted"/>
<keyword evidence="3" id="KW-1185">Reference proteome</keyword>
<evidence type="ECO:0000313" key="3">
    <source>
        <dbReference type="Proteomes" id="UP000053240"/>
    </source>
</evidence>
<sequence>MDDQVLNKRRRHLLDEEYTEDADMLQQAFATKLSQSMRLPDEDDENLIRETQAAFITLSGSWSRDQPSGNSGDENDGNDFDHLFDDRRSDKMLPSSPSQSSDSADASQKSFMMHNINEEHNNGEISEDNKPPTLFTDREKSVEDDRHSRYSNHYDGPNFDELVDSSSNELEIDMSDQIDDKYDDDNDMKHKRKSEMLAVNKQSLYNAYKAATAALPFSTQSAFKPPAEVKHKIPGPSFPSEPFGGYSNEHEKSSAAKVSKQYTVLQPAGAGSRAATALQEAHALPSTQPARDSRTYSALSPPPPRDNWAYVRARRNKNGSGQAVGGASPHRPVSAEKKSSVESRSRLAFFIFSFKFPGGVCRGRAGLGGAPHAADTPARIDRARTPPPDD</sequence>
<dbReference type="AlphaFoldDB" id="A0A194QRA3"/>
<dbReference type="InParanoid" id="A0A194QRA3"/>
<feature type="region of interest" description="Disordered" evidence="1">
    <location>
        <begin position="273"/>
        <end position="339"/>
    </location>
</feature>
<feature type="region of interest" description="Disordered" evidence="1">
    <location>
        <begin position="365"/>
        <end position="390"/>
    </location>
</feature>
<gene>
    <name evidence="2" type="ORF">RR48_12716</name>
</gene>
<feature type="compositionally biased region" description="Low complexity" evidence="1">
    <location>
        <begin position="94"/>
        <end position="107"/>
    </location>
</feature>
<organism evidence="2 3">
    <name type="scientific">Papilio machaon</name>
    <name type="common">Old World swallowtail butterfly</name>
    <dbReference type="NCBI Taxonomy" id="76193"/>
    <lineage>
        <taxon>Eukaryota</taxon>
        <taxon>Metazoa</taxon>
        <taxon>Ecdysozoa</taxon>
        <taxon>Arthropoda</taxon>
        <taxon>Hexapoda</taxon>
        <taxon>Insecta</taxon>
        <taxon>Pterygota</taxon>
        <taxon>Neoptera</taxon>
        <taxon>Endopterygota</taxon>
        <taxon>Lepidoptera</taxon>
        <taxon>Glossata</taxon>
        <taxon>Ditrysia</taxon>
        <taxon>Papilionoidea</taxon>
        <taxon>Papilionidae</taxon>
        <taxon>Papilioninae</taxon>
        <taxon>Papilio</taxon>
    </lineage>
</organism>
<protein>
    <submittedName>
        <fullName evidence="2">Uncharacterized protein</fullName>
    </submittedName>
</protein>
<evidence type="ECO:0000313" key="2">
    <source>
        <dbReference type="EMBL" id="KPJ07874.1"/>
    </source>
</evidence>
<feature type="compositionally biased region" description="Polar residues" evidence="1">
    <location>
        <begin position="58"/>
        <end position="72"/>
    </location>
</feature>
<dbReference type="EMBL" id="KQ461175">
    <property type="protein sequence ID" value="KPJ07874.1"/>
    <property type="molecule type" value="Genomic_DNA"/>
</dbReference>
<dbReference type="Proteomes" id="UP000053240">
    <property type="component" value="Unassembled WGS sequence"/>
</dbReference>
<evidence type="ECO:0000256" key="1">
    <source>
        <dbReference type="SAM" id="MobiDB-lite"/>
    </source>
</evidence>
<feature type="region of interest" description="Disordered" evidence="1">
    <location>
        <begin position="57"/>
        <end position="107"/>
    </location>
</feature>
<reference evidence="2 3" key="1">
    <citation type="journal article" date="2015" name="Nat. Commun.">
        <title>Outbred genome sequencing and CRISPR/Cas9 gene editing in butterflies.</title>
        <authorList>
            <person name="Li X."/>
            <person name="Fan D."/>
            <person name="Zhang W."/>
            <person name="Liu G."/>
            <person name="Zhang L."/>
            <person name="Zhao L."/>
            <person name="Fang X."/>
            <person name="Chen L."/>
            <person name="Dong Y."/>
            <person name="Chen Y."/>
            <person name="Ding Y."/>
            <person name="Zhao R."/>
            <person name="Feng M."/>
            <person name="Zhu Y."/>
            <person name="Feng Y."/>
            <person name="Jiang X."/>
            <person name="Zhu D."/>
            <person name="Xiang H."/>
            <person name="Feng X."/>
            <person name="Li S."/>
            <person name="Wang J."/>
            <person name="Zhang G."/>
            <person name="Kronforst M.R."/>
            <person name="Wang W."/>
        </authorList>
    </citation>
    <scope>NUCLEOTIDE SEQUENCE [LARGE SCALE GENOMIC DNA]</scope>
    <source>
        <strain evidence="2">Ya'a_city_454_Pm</strain>
        <tissue evidence="2">Whole body</tissue>
    </source>
</reference>
<feature type="compositionally biased region" description="Polar residues" evidence="1">
    <location>
        <begin position="285"/>
        <end position="298"/>
    </location>
</feature>